<dbReference type="AlphaFoldDB" id="A0A7S2HJ57"/>
<name>A0A7S2HJ57_9STRA</name>
<dbReference type="EMBL" id="HBGV01009566">
    <property type="protein sequence ID" value="CAD9492432.1"/>
    <property type="molecule type" value="Transcribed_RNA"/>
</dbReference>
<reference evidence="4" key="1">
    <citation type="submission" date="2021-01" db="EMBL/GenBank/DDBJ databases">
        <authorList>
            <person name="Corre E."/>
            <person name="Pelletier E."/>
            <person name="Niang G."/>
            <person name="Scheremetjew M."/>
            <person name="Finn R."/>
            <person name="Kale V."/>
            <person name="Holt S."/>
            <person name="Cochrane G."/>
            <person name="Meng A."/>
            <person name="Brown T."/>
            <person name="Cohen L."/>
        </authorList>
    </citation>
    <scope>NUCLEOTIDE SEQUENCE</scope>
    <source>
        <strain evidence="4">CCMP826</strain>
    </source>
</reference>
<feature type="repeat" description="ANK" evidence="3">
    <location>
        <begin position="72"/>
        <end position="104"/>
    </location>
</feature>
<evidence type="ECO:0000313" key="4">
    <source>
        <dbReference type="EMBL" id="CAD9492432.1"/>
    </source>
</evidence>
<dbReference type="SMART" id="SM00248">
    <property type="entry name" value="ANK"/>
    <property type="match status" value="2"/>
</dbReference>
<dbReference type="Gene3D" id="1.25.40.20">
    <property type="entry name" value="Ankyrin repeat-containing domain"/>
    <property type="match status" value="1"/>
</dbReference>
<feature type="repeat" description="ANK" evidence="3">
    <location>
        <begin position="106"/>
        <end position="144"/>
    </location>
</feature>
<accession>A0A7S2HJ57</accession>
<dbReference type="PANTHER" id="PTHR24134">
    <property type="entry name" value="ANKYRIN REPEAT-CONTAINING PROTEIN DDB_G0279043"/>
    <property type="match status" value="1"/>
</dbReference>
<dbReference type="PROSITE" id="PS50297">
    <property type="entry name" value="ANK_REP_REGION"/>
    <property type="match status" value="2"/>
</dbReference>
<dbReference type="Pfam" id="PF12796">
    <property type="entry name" value="Ank_2"/>
    <property type="match status" value="1"/>
</dbReference>
<dbReference type="InterPro" id="IPR036770">
    <property type="entry name" value="Ankyrin_rpt-contain_sf"/>
</dbReference>
<sequence>MSQAGQDDDEGDDLAQALDNYVQDLDKFKIDFDSMPPPEWDMILSAAQKNQPERIRGLIEVRKIPASHSNFIGQTSLHIAVLWGNIECIEVLIEKGANVNAANSLSGDTPLHLAVTSNKTSAETKVKILDMLLEAGADTSVRDYSSKAPADYLKLLPEEYRAPLEEKLKAKPRNFEQMFLNDLMSEQTACIPLQSRFCPRPG</sequence>
<dbReference type="SUPFAM" id="SSF48403">
    <property type="entry name" value="Ankyrin repeat"/>
    <property type="match status" value="1"/>
</dbReference>
<dbReference type="PANTHER" id="PTHR24134:SF9">
    <property type="entry name" value="ANKYRIN REPEAT AND SOCS BOX PROTEIN 8"/>
    <property type="match status" value="1"/>
</dbReference>
<evidence type="ECO:0000256" key="3">
    <source>
        <dbReference type="PROSITE-ProRule" id="PRU00023"/>
    </source>
</evidence>
<keyword evidence="1" id="KW-0677">Repeat</keyword>
<dbReference type="PRINTS" id="PR01415">
    <property type="entry name" value="ANKYRIN"/>
</dbReference>
<keyword evidence="2 3" id="KW-0040">ANK repeat</keyword>
<gene>
    <name evidence="4" type="ORF">HTAM1171_LOCUS5929</name>
</gene>
<protein>
    <submittedName>
        <fullName evidence="4">Uncharacterized protein</fullName>
    </submittedName>
</protein>
<organism evidence="4">
    <name type="scientific">Helicotheca tamesis</name>
    <dbReference type="NCBI Taxonomy" id="374047"/>
    <lineage>
        <taxon>Eukaryota</taxon>
        <taxon>Sar</taxon>
        <taxon>Stramenopiles</taxon>
        <taxon>Ochrophyta</taxon>
        <taxon>Bacillariophyta</taxon>
        <taxon>Mediophyceae</taxon>
        <taxon>Lithodesmiophycidae</taxon>
        <taxon>Lithodesmiales</taxon>
        <taxon>Lithodesmiaceae</taxon>
        <taxon>Helicotheca</taxon>
    </lineage>
</organism>
<dbReference type="InterPro" id="IPR002110">
    <property type="entry name" value="Ankyrin_rpt"/>
</dbReference>
<proteinExistence type="predicted"/>
<evidence type="ECO:0000256" key="2">
    <source>
        <dbReference type="ARBA" id="ARBA00023043"/>
    </source>
</evidence>
<evidence type="ECO:0000256" key="1">
    <source>
        <dbReference type="ARBA" id="ARBA00022737"/>
    </source>
</evidence>
<dbReference type="PROSITE" id="PS50088">
    <property type="entry name" value="ANK_REPEAT"/>
    <property type="match status" value="2"/>
</dbReference>